<evidence type="ECO:0000313" key="2">
    <source>
        <dbReference type="Proteomes" id="UP000078148"/>
    </source>
</evidence>
<evidence type="ECO:0000313" key="1">
    <source>
        <dbReference type="EMBL" id="ANF97018.1"/>
    </source>
</evidence>
<dbReference type="KEGG" id="pbv:AR543_14065"/>
<gene>
    <name evidence="1" type="ORF">AR543_14065</name>
</gene>
<reference evidence="1 2" key="2">
    <citation type="journal article" date="2016" name="Int. J. Syst. Evol. Microbiol.">
        <title>Paenibacillus bovis sp. nov., isolated from raw yak (Bos grunniens) milk.</title>
        <authorList>
            <person name="Gao C."/>
            <person name="Han J."/>
            <person name="Liu Z."/>
            <person name="Xu X."/>
            <person name="Hang F."/>
            <person name="Wu Z."/>
        </authorList>
    </citation>
    <scope>NUCLEOTIDE SEQUENCE [LARGE SCALE GENOMIC DNA]</scope>
    <source>
        <strain evidence="1 2">BD3526</strain>
    </source>
</reference>
<dbReference type="Proteomes" id="UP000078148">
    <property type="component" value="Chromosome"/>
</dbReference>
<organism evidence="1 2">
    <name type="scientific">Paenibacillus bovis</name>
    <dbReference type="NCBI Taxonomy" id="1616788"/>
    <lineage>
        <taxon>Bacteria</taxon>
        <taxon>Bacillati</taxon>
        <taxon>Bacillota</taxon>
        <taxon>Bacilli</taxon>
        <taxon>Bacillales</taxon>
        <taxon>Paenibacillaceae</taxon>
        <taxon>Paenibacillus</taxon>
    </lineage>
</organism>
<sequence>MHLIFLNIFKTYYVSKSNIEDIKQLAKIILFLIDGINIVVNGFYRFPPDTLCAIAFQDRFFAWMYQFTSFIKVMTVSLTYSGTSTLILVTLSTGEKYFESIILPEYNAAIEF</sequence>
<proteinExistence type="predicted"/>
<protein>
    <submittedName>
        <fullName evidence="1">Uncharacterized protein</fullName>
    </submittedName>
</protein>
<accession>A0A172ZHF3</accession>
<reference evidence="2" key="1">
    <citation type="submission" date="2015-10" db="EMBL/GenBank/DDBJ databases">
        <title>Genome of Paenibacillus bovis sp. nov.</title>
        <authorList>
            <person name="Wu Z."/>
            <person name="Gao C."/>
            <person name="Liu Z."/>
            <person name="Zheng H."/>
        </authorList>
    </citation>
    <scope>NUCLEOTIDE SEQUENCE [LARGE SCALE GENOMIC DNA]</scope>
    <source>
        <strain evidence="2">BD3526</strain>
    </source>
</reference>
<dbReference type="AlphaFoldDB" id="A0A172ZHF3"/>
<dbReference type="EMBL" id="CP013023">
    <property type="protein sequence ID" value="ANF97018.1"/>
    <property type="molecule type" value="Genomic_DNA"/>
</dbReference>
<name>A0A172ZHF3_9BACL</name>
<keyword evidence="2" id="KW-1185">Reference proteome</keyword>